<name>A0A0F9D3K3_9ZZZZ</name>
<feature type="non-terminal residue" evidence="1">
    <location>
        <position position="1"/>
    </location>
</feature>
<proteinExistence type="predicted"/>
<organism evidence="1">
    <name type="scientific">marine sediment metagenome</name>
    <dbReference type="NCBI Taxonomy" id="412755"/>
    <lineage>
        <taxon>unclassified sequences</taxon>
        <taxon>metagenomes</taxon>
        <taxon>ecological metagenomes</taxon>
    </lineage>
</organism>
<dbReference type="EMBL" id="LAZR01041284">
    <property type="protein sequence ID" value="KKL12371.1"/>
    <property type="molecule type" value="Genomic_DNA"/>
</dbReference>
<evidence type="ECO:0000313" key="1">
    <source>
        <dbReference type="EMBL" id="KKL12371.1"/>
    </source>
</evidence>
<reference evidence="1" key="1">
    <citation type="journal article" date="2015" name="Nature">
        <title>Complex archaea that bridge the gap between prokaryotes and eukaryotes.</title>
        <authorList>
            <person name="Spang A."/>
            <person name="Saw J.H."/>
            <person name="Jorgensen S.L."/>
            <person name="Zaremba-Niedzwiedzka K."/>
            <person name="Martijn J."/>
            <person name="Lind A.E."/>
            <person name="van Eijk R."/>
            <person name="Schleper C."/>
            <person name="Guy L."/>
            <person name="Ettema T.J."/>
        </authorList>
    </citation>
    <scope>NUCLEOTIDE SEQUENCE</scope>
</reference>
<comment type="caution">
    <text evidence="1">The sequence shown here is derived from an EMBL/GenBank/DDBJ whole genome shotgun (WGS) entry which is preliminary data.</text>
</comment>
<sequence>PEGSAVKREKVGESEVEEFSPVEIPTPARNFLSSYKMWRL</sequence>
<gene>
    <name evidence="1" type="ORF">LCGC14_2536390</name>
</gene>
<dbReference type="AlphaFoldDB" id="A0A0F9D3K3"/>
<protein>
    <submittedName>
        <fullName evidence="1">Uncharacterized protein</fullName>
    </submittedName>
</protein>
<accession>A0A0F9D3K3</accession>